<sequence>MIDAAQAAPPAFISAEQISDYIAEGRAAEAAGQPWQTKPPFMRSVGAVGPFVLSIEYRNIPAPDYTIHQTEYELFVVLEGSGSMRIGGELKDPFRYRRTNLASKVIVGGEERKISKGDVLMISPKTAHGVSQSDGKLVLLALHMPPPAAPEK</sequence>
<dbReference type="InterPro" id="IPR011051">
    <property type="entry name" value="RmlC_Cupin_sf"/>
</dbReference>
<accession>A0A7W9AL88</accession>
<keyword evidence="2" id="KW-1185">Reference proteome</keyword>
<gene>
    <name evidence="1" type="ORF">FHS49_003795</name>
</gene>
<reference evidence="1 2" key="1">
    <citation type="submission" date="2020-08" db="EMBL/GenBank/DDBJ databases">
        <title>Genomic Encyclopedia of Type Strains, Phase IV (KMG-IV): sequencing the most valuable type-strain genomes for metagenomic binning, comparative biology and taxonomic classification.</title>
        <authorList>
            <person name="Goeker M."/>
        </authorList>
    </citation>
    <scope>NUCLEOTIDE SEQUENCE [LARGE SCALE GENOMIC DNA]</scope>
    <source>
        <strain evidence="1 2">DSM 25079</strain>
    </source>
</reference>
<dbReference type="EMBL" id="JACIJC010000008">
    <property type="protein sequence ID" value="MBB5687749.1"/>
    <property type="molecule type" value="Genomic_DNA"/>
</dbReference>
<dbReference type="AlphaFoldDB" id="A0A7W9AL88"/>
<organism evidence="1 2">
    <name type="scientific">Sphingobium boeckii</name>
    <dbReference type="NCBI Taxonomy" id="1082345"/>
    <lineage>
        <taxon>Bacteria</taxon>
        <taxon>Pseudomonadati</taxon>
        <taxon>Pseudomonadota</taxon>
        <taxon>Alphaproteobacteria</taxon>
        <taxon>Sphingomonadales</taxon>
        <taxon>Sphingomonadaceae</taxon>
        <taxon>Sphingobium</taxon>
    </lineage>
</organism>
<dbReference type="Gene3D" id="2.60.120.10">
    <property type="entry name" value="Jelly Rolls"/>
    <property type="match status" value="1"/>
</dbReference>
<dbReference type="Proteomes" id="UP000549617">
    <property type="component" value="Unassembled WGS sequence"/>
</dbReference>
<keyword evidence="1" id="KW-0413">Isomerase</keyword>
<protein>
    <submittedName>
        <fullName evidence="1">Mannose-6-phosphate isomerase-like protein (Cupin superfamily)</fullName>
    </submittedName>
</protein>
<name>A0A7W9AL88_9SPHN</name>
<comment type="caution">
    <text evidence="1">The sequence shown here is derived from an EMBL/GenBank/DDBJ whole genome shotgun (WGS) entry which is preliminary data.</text>
</comment>
<evidence type="ECO:0000313" key="2">
    <source>
        <dbReference type="Proteomes" id="UP000549617"/>
    </source>
</evidence>
<proteinExistence type="predicted"/>
<dbReference type="InterPro" id="IPR014710">
    <property type="entry name" value="RmlC-like_jellyroll"/>
</dbReference>
<evidence type="ECO:0000313" key="1">
    <source>
        <dbReference type="EMBL" id="MBB5687749.1"/>
    </source>
</evidence>
<dbReference type="RefSeq" id="WP_184021973.1">
    <property type="nucleotide sequence ID" value="NZ_JACIJC010000008.1"/>
</dbReference>
<dbReference type="SUPFAM" id="SSF51182">
    <property type="entry name" value="RmlC-like cupins"/>
    <property type="match status" value="1"/>
</dbReference>
<dbReference type="GO" id="GO:0016853">
    <property type="term" value="F:isomerase activity"/>
    <property type="evidence" value="ECO:0007669"/>
    <property type="project" value="UniProtKB-KW"/>
</dbReference>